<dbReference type="InterPro" id="IPR020904">
    <property type="entry name" value="Sc_DH/Rdtase_CS"/>
</dbReference>
<name>A0A9D2AA55_9LACO</name>
<evidence type="ECO:0000313" key="5">
    <source>
        <dbReference type="EMBL" id="HIX01961.1"/>
    </source>
</evidence>
<dbReference type="FunFam" id="3.40.50.720:FF:000047">
    <property type="entry name" value="NADP-dependent L-serine/L-allo-threonine dehydrogenase"/>
    <property type="match status" value="1"/>
</dbReference>
<organism evidence="5 6">
    <name type="scientific">Candidatus Ligilactobacillus excrementigallinarum</name>
    <dbReference type="NCBI Taxonomy" id="2838641"/>
    <lineage>
        <taxon>Bacteria</taxon>
        <taxon>Bacillati</taxon>
        <taxon>Bacillota</taxon>
        <taxon>Bacilli</taxon>
        <taxon>Lactobacillales</taxon>
        <taxon>Lactobacillaceae</taxon>
        <taxon>Ligilactobacillus</taxon>
    </lineage>
</organism>
<evidence type="ECO:0000256" key="3">
    <source>
        <dbReference type="RuleBase" id="RU000363"/>
    </source>
</evidence>
<gene>
    <name evidence="5" type="ORF">H9861_04320</name>
</gene>
<dbReference type="InterPro" id="IPR036291">
    <property type="entry name" value="NAD(P)-bd_dom_sf"/>
</dbReference>
<evidence type="ECO:0000313" key="6">
    <source>
        <dbReference type="Proteomes" id="UP000823963"/>
    </source>
</evidence>
<dbReference type="PROSITE" id="PS00061">
    <property type="entry name" value="ADH_SHORT"/>
    <property type="match status" value="1"/>
</dbReference>
<dbReference type="PRINTS" id="PR00080">
    <property type="entry name" value="SDRFAMILY"/>
</dbReference>
<protein>
    <submittedName>
        <fullName evidence="5">SDR family oxidoreductase</fullName>
    </submittedName>
</protein>
<comment type="similarity">
    <text evidence="1 3">Belongs to the short-chain dehydrogenases/reductases (SDR) family.</text>
</comment>
<evidence type="ECO:0000256" key="1">
    <source>
        <dbReference type="ARBA" id="ARBA00006484"/>
    </source>
</evidence>
<dbReference type="CDD" id="cd05233">
    <property type="entry name" value="SDR_c"/>
    <property type="match status" value="1"/>
</dbReference>
<dbReference type="PRINTS" id="PR00081">
    <property type="entry name" value="GDHRDH"/>
</dbReference>
<reference evidence="5" key="1">
    <citation type="journal article" date="2021" name="PeerJ">
        <title>Extensive microbial diversity within the chicken gut microbiome revealed by metagenomics and culture.</title>
        <authorList>
            <person name="Gilroy R."/>
            <person name="Ravi A."/>
            <person name="Getino M."/>
            <person name="Pursley I."/>
            <person name="Horton D.L."/>
            <person name="Alikhan N.F."/>
            <person name="Baker D."/>
            <person name="Gharbi K."/>
            <person name="Hall N."/>
            <person name="Watson M."/>
            <person name="Adriaenssens E.M."/>
            <person name="Foster-Nyarko E."/>
            <person name="Jarju S."/>
            <person name="Secka A."/>
            <person name="Antonio M."/>
            <person name="Oren A."/>
            <person name="Chaudhuri R.R."/>
            <person name="La Ragione R."/>
            <person name="Hildebrand F."/>
            <person name="Pallen M.J."/>
        </authorList>
    </citation>
    <scope>NUCLEOTIDE SEQUENCE</scope>
    <source>
        <strain evidence="5">6627</strain>
    </source>
</reference>
<dbReference type="InterPro" id="IPR057326">
    <property type="entry name" value="KR_dom"/>
</dbReference>
<keyword evidence="2" id="KW-0560">Oxidoreductase</keyword>
<reference evidence="5" key="2">
    <citation type="submission" date="2021-04" db="EMBL/GenBank/DDBJ databases">
        <authorList>
            <person name="Gilroy R."/>
        </authorList>
    </citation>
    <scope>NUCLEOTIDE SEQUENCE</scope>
    <source>
        <strain evidence="5">6627</strain>
    </source>
</reference>
<dbReference type="Proteomes" id="UP000823963">
    <property type="component" value="Unassembled WGS sequence"/>
</dbReference>
<proteinExistence type="inferred from homology"/>
<dbReference type="Pfam" id="PF00106">
    <property type="entry name" value="adh_short"/>
    <property type="match status" value="1"/>
</dbReference>
<evidence type="ECO:0000256" key="2">
    <source>
        <dbReference type="ARBA" id="ARBA00023002"/>
    </source>
</evidence>
<dbReference type="AlphaFoldDB" id="A0A9D2AA55"/>
<dbReference type="GO" id="GO:0016616">
    <property type="term" value="F:oxidoreductase activity, acting on the CH-OH group of donors, NAD or NADP as acceptor"/>
    <property type="evidence" value="ECO:0007669"/>
    <property type="project" value="UniProtKB-ARBA"/>
</dbReference>
<sequence>MKKTVVITGASSGIGKATALMLGKKGYQVVLGARRENKLVEIKEQIEKENGTAIYQVTDVTKAEEVQKLADIAHDKFGQIDIWINCAGIMPQSMLAEKRINDWDNMLDINVKGTLYGIAAALTYMVPAKKGHIINISSIAAHAVGVGTSVYSATKAAVNAISEGLRQEMAQMKTNIRVTVVSPGAINTNLLNSITSEDVKKFVTDFYDNYAIPVDRIAKVIADAIEMPEDTTLNEIIVRSTAQEL</sequence>
<accession>A0A9D2AA55</accession>
<dbReference type="SUPFAM" id="SSF51735">
    <property type="entry name" value="NAD(P)-binding Rossmann-fold domains"/>
    <property type="match status" value="1"/>
</dbReference>
<feature type="domain" description="Ketoreductase" evidence="4">
    <location>
        <begin position="3"/>
        <end position="189"/>
    </location>
</feature>
<dbReference type="Gene3D" id="3.40.50.720">
    <property type="entry name" value="NAD(P)-binding Rossmann-like Domain"/>
    <property type="match status" value="1"/>
</dbReference>
<dbReference type="EMBL" id="DXFP01000036">
    <property type="protein sequence ID" value="HIX01961.1"/>
    <property type="molecule type" value="Genomic_DNA"/>
</dbReference>
<dbReference type="InterPro" id="IPR002347">
    <property type="entry name" value="SDR_fam"/>
</dbReference>
<dbReference type="SMART" id="SM00822">
    <property type="entry name" value="PKS_KR"/>
    <property type="match status" value="1"/>
</dbReference>
<evidence type="ECO:0000259" key="4">
    <source>
        <dbReference type="SMART" id="SM00822"/>
    </source>
</evidence>
<dbReference type="PANTHER" id="PTHR43115:SF4">
    <property type="entry name" value="DEHYDROGENASE_REDUCTASE SDR FAMILY MEMBER 11"/>
    <property type="match status" value="1"/>
</dbReference>
<comment type="caution">
    <text evidence="5">The sequence shown here is derived from an EMBL/GenBank/DDBJ whole genome shotgun (WGS) entry which is preliminary data.</text>
</comment>
<dbReference type="PANTHER" id="PTHR43115">
    <property type="entry name" value="DEHYDROGENASE/REDUCTASE SDR FAMILY MEMBER 11"/>
    <property type="match status" value="1"/>
</dbReference>